<keyword evidence="1" id="KW-0472">Membrane</keyword>
<accession>A0ABT0D815</accession>
<comment type="caution">
    <text evidence="2">The sequence shown here is derived from an EMBL/GenBank/DDBJ whole genome shotgun (WGS) entry which is preliminary data.</text>
</comment>
<organism evidence="2 3">
    <name type="scientific">Ancylobacter crimeensis</name>
    <dbReference type="NCBI Taxonomy" id="2579147"/>
    <lineage>
        <taxon>Bacteria</taxon>
        <taxon>Pseudomonadati</taxon>
        <taxon>Pseudomonadota</taxon>
        <taxon>Alphaproteobacteria</taxon>
        <taxon>Hyphomicrobiales</taxon>
        <taxon>Xanthobacteraceae</taxon>
        <taxon>Ancylobacter</taxon>
    </lineage>
</organism>
<keyword evidence="1" id="KW-1133">Transmembrane helix</keyword>
<feature type="transmembrane region" description="Helical" evidence="1">
    <location>
        <begin position="49"/>
        <end position="67"/>
    </location>
</feature>
<name>A0ABT0D815_9HYPH</name>
<dbReference type="RefSeq" id="WP_247026819.1">
    <property type="nucleotide sequence ID" value="NZ_JALKCH010000002.1"/>
</dbReference>
<evidence type="ECO:0008006" key="4">
    <source>
        <dbReference type="Google" id="ProtNLM"/>
    </source>
</evidence>
<feature type="transmembrane region" description="Helical" evidence="1">
    <location>
        <begin position="73"/>
        <end position="95"/>
    </location>
</feature>
<dbReference type="Proteomes" id="UP001203284">
    <property type="component" value="Unassembled WGS sequence"/>
</dbReference>
<protein>
    <recommendedName>
        <fullName evidence="4">TPM domain-containing protein</fullName>
    </recommendedName>
</protein>
<evidence type="ECO:0000256" key="1">
    <source>
        <dbReference type="SAM" id="Phobius"/>
    </source>
</evidence>
<sequence length="214" mass="22666">MMPGDRDDRFDPLAPQEHRAVMEAVRAAEAGTSGEIRVVLSTRPLVTPWFHALLWTALLALVAPWPLAMASRLGVPALLSVQAVVFVAVGSLLLFSPLSRLVVPRSVIDAAGRSAAIDQFLLQNIGQTRGQTGVLIFVALEERLVEVVADGAVHEKVGHGAWQEVCAAVLQGAARGRLSEGLCEGVRQAGRVLAVAAPAQPGDINELPDRVVVI</sequence>
<dbReference type="Gene3D" id="3.10.310.50">
    <property type="match status" value="1"/>
</dbReference>
<proteinExistence type="predicted"/>
<gene>
    <name evidence="2" type="ORF">MWN34_04085</name>
</gene>
<reference evidence="2 3" key="1">
    <citation type="submission" date="2022-04" db="EMBL/GenBank/DDBJ databases">
        <authorList>
            <person name="Grouzdev D.S."/>
            <person name="Pantiukh K.S."/>
            <person name="Krutkina M.S."/>
        </authorList>
    </citation>
    <scope>NUCLEOTIDE SEQUENCE [LARGE SCALE GENOMIC DNA]</scope>
    <source>
        <strain evidence="2 3">6x-1</strain>
    </source>
</reference>
<evidence type="ECO:0000313" key="3">
    <source>
        <dbReference type="Proteomes" id="UP001203284"/>
    </source>
</evidence>
<evidence type="ECO:0000313" key="2">
    <source>
        <dbReference type="EMBL" id="MCK0196087.1"/>
    </source>
</evidence>
<keyword evidence="1" id="KW-0812">Transmembrane</keyword>
<dbReference type="EMBL" id="JALKCH010000002">
    <property type="protein sequence ID" value="MCK0196087.1"/>
    <property type="molecule type" value="Genomic_DNA"/>
</dbReference>
<keyword evidence="3" id="KW-1185">Reference proteome</keyword>